<organism evidence="3 4">
    <name type="scientific">Hyaloscypha variabilis (strain UAMH 11265 / GT02V1 / F)</name>
    <name type="common">Meliniomyces variabilis</name>
    <dbReference type="NCBI Taxonomy" id="1149755"/>
    <lineage>
        <taxon>Eukaryota</taxon>
        <taxon>Fungi</taxon>
        <taxon>Dikarya</taxon>
        <taxon>Ascomycota</taxon>
        <taxon>Pezizomycotina</taxon>
        <taxon>Leotiomycetes</taxon>
        <taxon>Helotiales</taxon>
        <taxon>Hyaloscyphaceae</taxon>
        <taxon>Hyaloscypha</taxon>
        <taxon>Hyaloscypha variabilis</taxon>
    </lineage>
</organism>
<dbReference type="EMBL" id="KZ613952">
    <property type="protein sequence ID" value="PMD35240.1"/>
    <property type="molecule type" value="Genomic_DNA"/>
</dbReference>
<dbReference type="Proteomes" id="UP000235786">
    <property type="component" value="Unassembled WGS sequence"/>
</dbReference>
<dbReference type="AlphaFoldDB" id="A0A2J6R9R4"/>
<keyword evidence="2" id="KW-0812">Transmembrane</keyword>
<dbReference type="PANTHER" id="PTHR38848">
    <property type="entry name" value="G-PROTEIN COUPLED RECEPTORS FAMILY 3 PROFILE DOMAIN-CONTAINING PROTEIN"/>
    <property type="match status" value="1"/>
</dbReference>
<evidence type="ECO:0000256" key="2">
    <source>
        <dbReference type="SAM" id="Phobius"/>
    </source>
</evidence>
<evidence type="ECO:0000313" key="3">
    <source>
        <dbReference type="EMBL" id="PMD35240.1"/>
    </source>
</evidence>
<accession>A0A2J6R9R4</accession>
<sequence length="246" mass="27511">MLIPYCVVIVLNFYFRFAIFDNGACRIGMKRVAMIPLIGFDILVNVYLTSLFLIPLRALYSYKNDRNSQARTVALRTFIGSCATLTSSVVNLTFVMVLNGEPGWICLMCCNIDIFFSVLVLHWITSKDNASTISTSQNGDRVRSFENPASPKRLVPRPPLAELAAYERGLREWQRMTGVTTVVTAKDADDEMGLDRISSIPPNVIGVETAHVREVIHVRPDRLSIRTVSDEQQSGKSGSTDDLFQQ</sequence>
<reference evidence="3 4" key="1">
    <citation type="submission" date="2016-04" db="EMBL/GenBank/DDBJ databases">
        <title>A degradative enzymes factory behind the ericoid mycorrhizal symbiosis.</title>
        <authorList>
            <consortium name="DOE Joint Genome Institute"/>
            <person name="Martino E."/>
            <person name="Morin E."/>
            <person name="Grelet G."/>
            <person name="Kuo A."/>
            <person name="Kohler A."/>
            <person name="Daghino S."/>
            <person name="Barry K."/>
            <person name="Choi C."/>
            <person name="Cichocki N."/>
            <person name="Clum A."/>
            <person name="Copeland A."/>
            <person name="Hainaut M."/>
            <person name="Haridas S."/>
            <person name="Labutti K."/>
            <person name="Lindquist E."/>
            <person name="Lipzen A."/>
            <person name="Khouja H.-R."/>
            <person name="Murat C."/>
            <person name="Ohm R."/>
            <person name="Olson A."/>
            <person name="Spatafora J."/>
            <person name="Veneault-Fourrey C."/>
            <person name="Henrissat B."/>
            <person name="Grigoriev I."/>
            <person name="Martin F."/>
            <person name="Perotto S."/>
        </authorList>
    </citation>
    <scope>NUCLEOTIDE SEQUENCE [LARGE SCALE GENOMIC DNA]</scope>
    <source>
        <strain evidence="3 4">F</strain>
    </source>
</reference>
<keyword evidence="4" id="KW-1185">Reference proteome</keyword>
<feature type="transmembrane region" description="Helical" evidence="2">
    <location>
        <begin position="104"/>
        <end position="124"/>
    </location>
</feature>
<keyword evidence="2" id="KW-0472">Membrane</keyword>
<evidence type="ECO:0000313" key="4">
    <source>
        <dbReference type="Proteomes" id="UP000235786"/>
    </source>
</evidence>
<feature type="region of interest" description="Disordered" evidence="1">
    <location>
        <begin position="227"/>
        <end position="246"/>
    </location>
</feature>
<protein>
    <submittedName>
        <fullName evidence="3">Uncharacterized protein</fullName>
    </submittedName>
</protein>
<feature type="transmembrane region" description="Helical" evidence="2">
    <location>
        <begin position="32"/>
        <end position="54"/>
    </location>
</feature>
<dbReference type="PANTHER" id="PTHR38848:SF3">
    <property type="entry name" value="G-PROTEIN COUPLED RECEPTORS FAMILY 3 PROFILE DOMAIN-CONTAINING PROTEIN"/>
    <property type="match status" value="1"/>
</dbReference>
<feature type="transmembrane region" description="Helical" evidence="2">
    <location>
        <begin position="74"/>
        <end position="97"/>
    </location>
</feature>
<gene>
    <name evidence="3" type="ORF">L207DRAFT_516175</name>
</gene>
<proteinExistence type="predicted"/>
<keyword evidence="2" id="KW-1133">Transmembrane helix</keyword>
<name>A0A2J6R9R4_HYAVF</name>
<evidence type="ECO:0000256" key="1">
    <source>
        <dbReference type="SAM" id="MobiDB-lite"/>
    </source>
</evidence>
<dbReference type="OrthoDB" id="3210850at2759"/>